<dbReference type="Proteomes" id="UP000070598">
    <property type="component" value="Unassembled WGS sequence"/>
</dbReference>
<feature type="compositionally biased region" description="Low complexity" evidence="1">
    <location>
        <begin position="59"/>
        <end position="70"/>
    </location>
</feature>
<sequence length="265" mass="27235">MLTLGALGVLNTGLLDKSRESIVRLADPAGSQQGRGIPRGGEIHGDTSQYPGHHQAASPRPGTARPGTPGTLPPLAHPAPSATLVPSVPAPDVTATPVQPQPCTSGELLDTGAGEVKPQPDGKSGVGFFEYRNSGQQPCSVGGARGPAKVTVVDPTSGGEVPFQPGGSTGGPQGMADVPQDRLVVVPPGGEVRFQFGWTAATDQSGAPERCTQPQTEKTQATSWTVQVRLSPGDPTISSRDVSPMCQGTLYVSGFYLKDQQQNTG</sequence>
<protein>
    <recommendedName>
        <fullName evidence="4">DUF4232 domain-containing protein</fullName>
    </recommendedName>
</protein>
<dbReference type="PATRIC" id="fig|1469144.9.peg.5310"/>
<evidence type="ECO:0000313" key="3">
    <source>
        <dbReference type="Proteomes" id="UP000070598"/>
    </source>
</evidence>
<reference evidence="3" key="1">
    <citation type="submission" date="2015-02" db="EMBL/GenBank/DDBJ databases">
        <title>Physiological reanalysis, assessment of diazotrophy, and genome sequences of multiple isolates of Streptomyces thermoautotrophicus.</title>
        <authorList>
            <person name="MacKellar D.C."/>
            <person name="Lieber L."/>
            <person name="Norman J."/>
            <person name="Bolger A."/>
            <person name="Tobin C."/>
            <person name="Murray J.W."/>
            <person name="Friesen M."/>
            <person name="Prell J."/>
        </authorList>
    </citation>
    <scope>NUCLEOTIDE SEQUENCE [LARGE SCALE GENOMIC DNA]</scope>
    <source>
        <strain evidence="3">UBT1</strain>
    </source>
</reference>
<gene>
    <name evidence="2" type="ORF">TR74_01825</name>
</gene>
<feature type="region of interest" description="Disordered" evidence="1">
    <location>
        <begin position="203"/>
        <end position="224"/>
    </location>
</feature>
<feature type="region of interest" description="Disordered" evidence="1">
    <location>
        <begin position="25"/>
        <end position="123"/>
    </location>
</feature>
<proteinExistence type="predicted"/>
<dbReference type="EMBL" id="JYIK01000305">
    <property type="protein sequence ID" value="KWX10739.1"/>
    <property type="molecule type" value="Genomic_DNA"/>
</dbReference>
<feature type="compositionally biased region" description="Polar residues" evidence="1">
    <location>
        <begin position="212"/>
        <end position="224"/>
    </location>
</feature>
<comment type="caution">
    <text evidence="2">The sequence shown here is derived from an EMBL/GenBank/DDBJ whole genome shotgun (WGS) entry which is preliminary data.</text>
</comment>
<name>A0A132NKR4_9ACTN</name>
<evidence type="ECO:0000256" key="1">
    <source>
        <dbReference type="SAM" id="MobiDB-lite"/>
    </source>
</evidence>
<evidence type="ECO:0008006" key="4">
    <source>
        <dbReference type="Google" id="ProtNLM"/>
    </source>
</evidence>
<organism evidence="2 3">
    <name type="scientific">Carbonactinospora thermoautotrophica</name>
    <dbReference type="NCBI Taxonomy" id="1469144"/>
    <lineage>
        <taxon>Bacteria</taxon>
        <taxon>Bacillati</taxon>
        <taxon>Actinomycetota</taxon>
        <taxon>Actinomycetes</taxon>
        <taxon>Kitasatosporales</taxon>
        <taxon>Carbonactinosporaceae</taxon>
        <taxon>Carbonactinospora</taxon>
    </lineage>
</organism>
<dbReference type="AlphaFoldDB" id="A0A132NKR4"/>
<evidence type="ECO:0000313" key="2">
    <source>
        <dbReference type="EMBL" id="KWX10739.1"/>
    </source>
</evidence>
<accession>A0A132NKR4</accession>